<organism evidence="9 10">
    <name type="scientific">Monodon monoceros</name>
    <name type="common">Narwhal</name>
    <name type="synonym">Ceratodon monodon</name>
    <dbReference type="NCBI Taxonomy" id="40151"/>
    <lineage>
        <taxon>Eukaryota</taxon>
        <taxon>Metazoa</taxon>
        <taxon>Chordata</taxon>
        <taxon>Craniata</taxon>
        <taxon>Vertebrata</taxon>
        <taxon>Euteleostomi</taxon>
        <taxon>Mammalia</taxon>
        <taxon>Eutheria</taxon>
        <taxon>Laurasiatheria</taxon>
        <taxon>Artiodactyla</taxon>
        <taxon>Whippomorpha</taxon>
        <taxon>Cetacea</taxon>
        <taxon>Odontoceti</taxon>
        <taxon>Monodontidae</taxon>
        <taxon>Monodon</taxon>
    </lineage>
</organism>
<dbReference type="GO" id="GO:0007606">
    <property type="term" value="P:sensory perception of chemical stimulus"/>
    <property type="evidence" value="ECO:0007669"/>
    <property type="project" value="Ensembl"/>
</dbReference>
<keyword evidence="5 8" id="KW-1133">Transmembrane helix</keyword>
<dbReference type="FunFam" id="3.40.50.2000:FF:000001">
    <property type="entry name" value="UDP-glucuronosyltransferase"/>
    <property type="match status" value="1"/>
</dbReference>
<keyword evidence="6 8" id="KW-0472">Membrane</keyword>
<comment type="subcellular location">
    <subcellularLocation>
        <location evidence="8">Membrane</location>
        <topology evidence="8">Single-pass membrane protein</topology>
    </subcellularLocation>
</comment>
<sequence>MLNKNILLLALQISLLGATLGGNVLIWPIEGSHWLNVKTIIDDLIKKEHNVTVLVASGALFITPTSNPSLIFEISKVPFGKERIEGLTKDFVLTWMENRPSPLTIWRFYQEMAKVIKDFHMVAREVCDGVLKNQNLMEKLKKSKFEALVSDPVFPCGDIIALKLGIPFIYSLRFSPASIVEKHCGKVPYPPSYVPAILSELTDQMSFTDRIRNFISYHLQDCMFNMLWKSWDSYYSKALGKSLKYYLTIDSRYLIYSYCEDGIVVFSLGSMVKNLTEEKANLIASALAQTPQKVLWRYKGKKPATLGANTRLYDWIPQNDLLGHPKAKGFITHGGTNGIYETIYHGVPMVGVPMFADQPDNIAHMKAKGAAVEVNINTMTSADLLNALRTVINEPFYKENAMRLSRLHHDQPVKPLDRAVFWIEFVMHHKGAKHLRPAAHNLTWFQYHSLDVIGFLLACVATAVFLVTKCCLFSCLKFVKTGKKKKRE</sequence>
<evidence type="ECO:0000256" key="6">
    <source>
        <dbReference type="ARBA" id="ARBA00023136"/>
    </source>
</evidence>
<reference evidence="9" key="2">
    <citation type="submission" date="2025-09" db="UniProtKB">
        <authorList>
            <consortium name="Ensembl"/>
        </authorList>
    </citation>
    <scope>IDENTIFICATION</scope>
</reference>
<gene>
    <name evidence="9" type="primary">UGT2A1</name>
</gene>
<dbReference type="Ensembl" id="ENSMMNT00015015511.1">
    <property type="protein sequence ID" value="ENSMMNP00015014150.1"/>
    <property type="gene ID" value="ENSMMNG00015010419.1"/>
</dbReference>
<dbReference type="Proteomes" id="UP000694561">
    <property type="component" value="Unplaced"/>
</dbReference>
<dbReference type="AlphaFoldDB" id="A0A8C6BCQ5"/>
<dbReference type="GO" id="GO:0016020">
    <property type="term" value="C:membrane"/>
    <property type="evidence" value="ECO:0007669"/>
    <property type="project" value="UniProtKB-SubCell"/>
</dbReference>
<dbReference type="EC" id="2.4.1.17" evidence="8"/>
<dbReference type="GO" id="GO:0006805">
    <property type="term" value="P:xenobiotic metabolic process"/>
    <property type="evidence" value="ECO:0007669"/>
    <property type="project" value="Ensembl"/>
</dbReference>
<dbReference type="GO" id="GO:0008206">
    <property type="term" value="P:bile acid metabolic process"/>
    <property type="evidence" value="ECO:0007669"/>
    <property type="project" value="Ensembl"/>
</dbReference>
<dbReference type="SUPFAM" id="SSF53756">
    <property type="entry name" value="UDP-Glycosyltransferase/glycogen phosphorylase"/>
    <property type="match status" value="1"/>
</dbReference>
<evidence type="ECO:0000313" key="9">
    <source>
        <dbReference type="Ensembl" id="ENSMMNP00015014150.1"/>
    </source>
</evidence>
<evidence type="ECO:0000256" key="4">
    <source>
        <dbReference type="ARBA" id="ARBA00022692"/>
    </source>
</evidence>
<reference evidence="9" key="1">
    <citation type="submission" date="2025-08" db="UniProtKB">
        <authorList>
            <consortium name="Ensembl"/>
        </authorList>
    </citation>
    <scope>IDENTIFICATION</scope>
</reference>
<protein>
    <recommendedName>
        <fullName evidence="8">UDP-glucuronosyltransferase</fullName>
        <ecNumber evidence="8">2.4.1.17</ecNumber>
    </recommendedName>
</protein>
<dbReference type="InterPro" id="IPR002213">
    <property type="entry name" value="UDP_glucos_trans"/>
</dbReference>
<dbReference type="GeneTree" id="ENSGT00940000161344"/>
<evidence type="ECO:0000256" key="2">
    <source>
        <dbReference type="ARBA" id="ARBA00022676"/>
    </source>
</evidence>
<dbReference type="GO" id="GO:0015020">
    <property type="term" value="F:glucuronosyltransferase activity"/>
    <property type="evidence" value="ECO:0007669"/>
    <property type="project" value="UniProtKB-EC"/>
</dbReference>
<dbReference type="InterPro" id="IPR035595">
    <property type="entry name" value="UDP_glycos_trans_CS"/>
</dbReference>
<keyword evidence="4 8" id="KW-0812">Transmembrane</keyword>
<evidence type="ECO:0000256" key="5">
    <source>
        <dbReference type="ARBA" id="ARBA00022989"/>
    </source>
</evidence>
<name>A0A8C6BCQ5_MONMO</name>
<dbReference type="FunFam" id="3.40.50.2000:FF:000158">
    <property type="entry name" value="UDP-glucuronosyltransferase 2A1"/>
    <property type="match status" value="1"/>
</dbReference>
<evidence type="ECO:0000256" key="7">
    <source>
        <dbReference type="RuleBase" id="RU003718"/>
    </source>
</evidence>
<dbReference type="PANTHER" id="PTHR48043">
    <property type="entry name" value="EG:EG0003.4 PROTEIN-RELATED"/>
    <property type="match status" value="1"/>
</dbReference>
<keyword evidence="3 7" id="KW-0808">Transferase</keyword>
<keyword evidence="8" id="KW-0732">Signal</keyword>
<accession>A0A8C6BCQ5</accession>
<evidence type="ECO:0000256" key="1">
    <source>
        <dbReference type="ARBA" id="ARBA00009995"/>
    </source>
</evidence>
<evidence type="ECO:0000256" key="3">
    <source>
        <dbReference type="ARBA" id="ARBA00022679"/>
    </source>
</evidence>
<feature type="signal peptide" evidence="8">
    <location>
        <begin position="1"/>
        <end position="21"/>
    </location>
</feature>
<evidence type="ECO:0000256" key="8">
    <source>
        <dbReference type="RuleBase" id="RU362059"/>
    </source>
</evidence>
<dbReference type="GO" id="GO:0009608">
    <property type="term" value="P:response to symbiont"/>
    <property type="evidence" value="ECO:0007669"/>
    <property type="project" value="Ensembl"/>
</dbReference>
<feature type="chain" id="PRO_5034748009" description="UDP-glucuronosyltransferase" evidence="8">
    <location>
        <begin position="22"/>
        <end position="488"/>
    </location>
</feature>
<feature type="transmembrane region" description="Helical" evidence="8">
    <location>
        <begin position="452"/>
        <end position="479"/>
    </location>
</feature>
<dbReference type="PROSITE" id="PS00375">
    <property type="entry name" value="UDPGT"/>
    <property type="match status" value="1"/>
</dbReference>
<dbReference type="InterPro" id="IPR050271">
    <property type="entry name" value="UDP-glycosyltransferase"/>
</dbReference>
<dbReference type="Gene3D" id="3.40.50.2000">
    <property type="entry name" value="Glycogen Phosphorylase B"/>
    <property type="match status" value="2"/>
</dbReference>
<comment type="similarity">
    <text evidence="1 7">Belongs to the UDP-glycosyltransferase family.</text>
</comment>
<proteinExistence type="inferred from homology"/>
<dbReference type="CDD" id="cd03784">
    <property type="entry name" value="GT1_Gtf-like"/>
    <property type="match status" value="1"/>
</dbReference>
<dbReference type="Pfam" id="PF00201">
    <property type="entry name" value="UDPGT"/>
    <property type="match status" value="2"/>
</dbReference>
<keyword evidence="10" id="KW-1185">Reference proteome</keyword>
<comment type="catalytic activity">
    <reaction evidence="8">
        <text>glucuronate acceptor + UDP-alpha-D-glucuronate = acceptor beta-D-glucuronoside + UDP + H(+)</text>
        <dbReference type="Rhea" id="RHEA:21032"/>
        <dbReference type="ChEBI" id="CHEBI:15378"/>
        <dbReference type="ChEBI" id="CHEBI:58052"/>
        <dbReference type="ChEBI" id="CHEBI:58223"/>
        <dbReference type="ChEBI" id="CHEBI:132367"/>
        <dbReference type="ChEBI" id="CHEBI:132368"/>
        <dbReference type="EC" id="2.4.1.17"/>
    </reaction>
</comment>
<dbReference type="PANTHER" id="PTHR48043:SF137">
    <property type="entry name" value="UDP-GLUCURONOSYLTRANSFERASE 2A3"/>
    <property type="match status" value="1"/>
</dbReference>
<keyword evidence="2 7" id="KW-0328">Glycosyltransferase</keyword>
<evidence type="ECO:0000313" key="10">
    <source>
        <dbReference type="Proteomes" id="UP000694561"/>
    </source>
</evidence>